<accession>A0A7K1LL74</accession>
<keyword evidence="2" id="KW-1185">Reference proteome</keyword>
<protein>
    <submittedName>
        <fullName evidence="1">Uncharacterized protein</fullName>
    </submittedName>
</protein>
<dbReference type="RefSeq" id="WP_129316182.1">
    <property type="nucleotide sequence ID" value="NZ_CP197643.1"/>
</dbReference>
<dbReference type="Proteomes" id="UP000462152">
    <property type="component" value="Unassembled WGS sequence"/>
</dbReference>
<proteinExistence type="predicted"/>
<dbReference type="EMBL" id="WOGT01000009">
    <property type="protein sequence ID" value="MUN55875.1"/>
    <property type="molecule type" value="Genomic_DNA"/>
</dbReference>
<evidence type="ECO:0000313" key="2">
    <source>
        <dbReference type="Proteomes" id="UP000462152"/>
    </source>
</evidence>
<dbReference type="AlphaFoldDB" id="A0A7K1LL74"/>
<comment type="caution">
    <text evidence="1">The sequence shown here is derived from an EMBL/GenBank/DDBJ whole genome shotgun (WGS) entry which is preliminary data.</text>
</comment>
<gene>
    <name evidence="1" type="ORF">GMA10_11770</name>
</gene>
<reference evidence="1 2" key="1">
    <citation type="submission" date="2019-12" db="EMBL/GenBank/DDBJ databases">
        <authorList>
            <person name="Li J."/>
            <person name="Shi Y."/>
            <person name="Xu G."/>
            <person name="Xiao D."/>
            <person name="Ran X."/>
        </authorList>
    </citation>
    <scope>NUCLEOTIDE SEQUENCE [LARGE SCALE GENOMIC DNA]</scope>
    <source>
        <strain evidence="1 2">JCM 15915</strain>
    </source>
</reference>
<organism evidence="1 2">
    <name type="scientific">Rothia koreensis</name>
    <dbReference type="NCBI Taxonomy" id="592378"/>
    <lineage>
        <taxon>Bacteria</taxon>
        <taxon>Bacillati</taxon>
        <taxon>Actinomycetota</taxon>
        <taxon>Actinomycetes</taxon>
        <taxon>Micrococcales</taxon>
        <taxon>Micrococcaceae</taxon>
        <taxon>Rothia</taxon>
    </lineage>
</organism>
<name>A0A7K1LL74_9MICC</name>
<evidence type="ECO:0000313" key="1">
    <source>
        <dbReference type="EMBL" id="MUN55875.1"/>
    </source>
</evidence>
<sequence length="68" mass="7765">MHHATYVIETPDGEREFARTTSAADYLLDGGFANSDREPRWHLVWCLERMDPGEPIDVGEARVHLIRG</sequence>
<dbReference type="OrthoDB" id="4794285at2"/>